<dbReference type="Proteomes" id="UP000092124">
    <property type="component" value="Unassembled WGS sequence"/>
</dbReference>
<accession>A0A1A6GSI6</accession>
<dbReference type="AlphaFoldDB" id="A0A1A6GSI6"/>
<dbReference type="InterPro" id="IPR001844">
    <property type="entry name" value="Cpn60/GroEL"/>
</dbReference>
<evidence type="ECO:0000313" key="3">
    <source>
        <dbReference type="EMBL" id="OBS68307.1"/>
    </source>
</evidence>
<dbReference type="OrthoDB" id="1733909at2759"/>
<name>A0A1A6GSI6_NEOLE</name>
<dbReference type="PANTHER" id="PTHR45633">
    <property type="entry name" value="60 KDA HEAT SHOCK PROTEIN, MITOCHONDRIAL"/>
    <property type="match status" value="1"/>
</dbReference>
<dbReference type="Gene3D" id="3.30.260.10">
    <property type="entry name" value="TCP-1-like chaperonin intermediate domain"/>
    <property type="match status" value="1"/>
</dbReference>
<comment type="caution">
    <text evidence="3">The sequence shown here is derived from an EMBL/GenBank/DDBJ whole genome shotgun (WGS) entry which is preliminary data.</text>
</comment>
<dbReference type="InterPro" id="IPR027410">
    <property type="entry name" value="TCP-1-like_intermed_sf"/>
</dbReference>
<gene>
    <name evidence="3" type="ORF">A6R68_03151</name>
</gene>
<keyword evidence="4" id="KW-1185">Reference proteome</keyword>
<dbReference type="STRING" id="56216.A0A1A6GSI6"/>
<proteinExistence type="inferred from homology"/>
<dbReference type="SUPFAM" id="SSF54849">
    <property type="entry name" value="GroEL-intermediate domain like"/>
    <property type="match status" value="1"/>
</dbReference>
<evidence type="ECO:0000256" key="1">
    <source>
        <dbReference type="ARBA" id="ARBA00006607"/>
    </source>
</evidence>
<comment type="similarity">
    <text evidence="1">Belongs to the chaperonin (HSP60) family.</text>
</comment>
<protein>
    <submittedName>
        <fullName evidence="3">Uncharacterized protein</fullName>
    </submittedName>
</protein>
<feature type="non-terminal residue" evidence="3">
    <location>
        <position position="1"/>
    </location>
</feature>
<keyword evidence="2" id="KW-0143">Chaperone</keyword>
<dbReference type="GO" id="GO:0042026">
    <property type="term" value="P:protein refolding"/>
    <property type="evidence" value="ECO:0007669"/>
    <property type="project" value="InterPro"/>
</dbReference>
<organism evidence="3 4">
    <name type="scientific">Neotoma lepida</name>
    <name type="common">Desert woodrat</name>
    <dbReference type="NCBI Taxonomy" id="56216"/>
    <lineage>
        <taxon>Eukaryota</taxon>
        <taxon>Metazoa</taxon>
        <taxon>Chordata</taxon>
        <taxon>Craniata</taxon>
        <taxon>Vertebrata</taxon>
        <taxon>Euteleostomi</taxon>
        <taxon>Mammalia</taxon>
        <taxon>Eutheria</taxon>
        <taxon>Euarchontoglires</taxon>
        <taxon>Glires</taxon>
        <taxon>Rodentia</taxon>
        <taxon>Myomorpha</taxon>
        <taxon>Muroidea</taxon>
        <taxon>Cricetidae</taxon>
        <taxon>Neotominae</taxon>
        <taxon>Neotoma</taxon>
    </lineage>
</organism>
<evidence type="ECO:0000313" key="4">
    <source>
        <dbReference type="Proteomes" id="UP000092124"/>
    </source>
</evidence>
<evidence type="ECO:0000256" key="2">
    <source>
        <dbReference type="ARBA" id="ARBA00023186"/>
    </source>
</evidence>
<dbReference type="EMBL" id="LZPO01075975">
    <property type="protein sequence ID" value="OBS68307.1"/>
    <property type="molecule type" value="Genomic_DNA"/>
</dbReference>
<reference evidence="3 4" key="1">
    <citation type="submission" date="2016-06" db="EMBL/GenBank/DDBJ databases">
        <title>The Draft Genome Sequence and Annotation of the Desert Woodrat Neotoma lepida.</title>
        <authorList>
            <person name="Campbell M."/>
            <person name="Oakeson K.F."/>
            <person name="Yandell M."/>
            <person name="Halpert J.R."/>
            <person name="Dearing D."/>
        </authorList>
    </citation>
    <scope>NUCLEOTIDE SEQUENCE [LARGE SCALE GENOMIC DNA]</scope>
    <source>
        <strain evidence="3">417</strain>
        <tissue evidence="3">Liver</tissue>
    </source>
</reference>
<feature type="non-terminal residue" evidence="3">
    <location>
        <position position="197"/>
    </location>
</feature>
<dbReference type="GO" id="GO:0140662">
    <property type="term" value="F:ATP-dependent protein folding chaperone"/>
    <property type="evidence" value="ECO:0007669"/>
    <property type="project" value="InterPro"/>
</dbReference>
<sequence>LQLANLYHIKPHSLLLNGSYNESVVKDLASLVMLQGKQVLDLGSHDSGGAAKLLALYQEVSMHSLSIRHMLSHLPPVPPSEEYSVLQLCTAVPPSEYDILKVLQWGQRKEQRLLNRIEEVPNSGTFCCQRGFEKVNKGTNLVKSGEVKQSKPVTTPEEITQVATISANGDKYIGNIIFDAMKKVGRKSIITVKMENP</sequence>